<evidence type="ECO:0000256" key="1">
    <source>
        <dbReference type="SAM" id="MobiDB-lite"/>
    </source>
</evidence>
<name>A0AA40A407_9PEZI</name>
<evidence type="ECO:0000313" key="2">
    <source>
        <dbReference type="EMBL" id="KAK0708804.1"/>
    </source>
</evidence>
<feature type="compositionally biased region" description="Polar residues" evidence="1">
    <location>
        <begin position="767"/>
        <end position="779"/>
    </location>
</feature>
<organism evidence="2 3">
    <name type="scientific">Apiosordaria backusii</name>
    <dbReference type="NCBI Taxonomy" id="314023"/>
    <lineage>
        <taxon>Eukaryota</taxon>
        <taxon>Fungi</taxon>
        <taxon>Dikarya</taxon>
        <taxon>Ascomycota</taxon>
        <taxon>Pezizomycotina</taxon>
        <taxon>Sordariomycetes</taxon>
        <taxon>Sordariomycetidae</taxon>
        <taxon>Sordariales</taxon>
        <taxon>Lasiosphaeriaceae</taxon>
        <taxon>Apiosordaria</taxon>
    </lineage>
</organism>
<feature type="compositionally biased region" description="Polar residues" evidence="1">
    <location>
        <begin position="799"/>
        <end position="810"/>
    </location>
</feature>
<reference evidence="2" key="1">
    <citation type="submission" date="2023-06" db="EMBL/GenBank/DDBJ databases">
        <title>Genome-scale phylogeny and comparative genomics of the fungal order Sordariales.</title>
        <authorList>
            <consortium name="Lawrence Berkeley National Laboratory"/>
            <person name="Hensen N."/>
            <person name="Bonometti L."/>
            <person name="Westerberg I."/>
            <person name="Brannstrom I.O."/>
            <person name="Guillou S."/>
            <person name="Cros-Aarteil S."/>
            <person name="Calhoun S."/>
            <person name="Haridas S."/>
            <person name="Kuo A."/>
            <person name="Mondo S."/>
            <person name="Pangilinan J."/>
            <person name="Riley R."/>
            <person name="Labutti K."/>
            <person name="Andreopoulos B."/>
            <person name="Lipzen A."/>
            <person name="Chen C."/>
            <person name="Yanf M."/>
            <person name="Daum C."/>
            <person name="Ng V."/>
            <person name="Clum A."/>
            <person name="Steindorff A."/>
            <person name="Ohm R."/>
            <person name="Martin F."/>
            <person name="Silar P."/>
            <person name="Natvig D."/>
            <person name="Lalanne C."/>
            <person name="Gautier V."/>
            <person name="Ament-Velasquez S.L."/>
            <person name="Kruys A."/>
            <person name="Hutchinson M.I."/>
            <person name="Powell A.J."/>
            <person name="Barry K."/>
            <person name="Miller A.N."/>
            <person name="Grigoriev I.V."/>
            <person name="Debuchy R."/>
            <person name="Gladieux P."/>
            <person name="Thoren M.H."/>
            <person name="Johannesson H."/>
        </authorList>
    </citation>
    <scope>NUCLEOTIDE SEQUENCE</scope>
    <source>
        <strain evidence="2">CBS 540.89</strain>
    </source>
</reference>
<feature type="compositionally biased region" description="Low complexity" evidence="1">
    <location>
        <begin position="993"/>
        <end position="1026"/>
    </location>
</feature>
<dbReference type="EMBL" id="JAUKTV010000018">
    <property type="protein sequence ID" value="KAK0708804.1"/>
    <property type="molecule type" value="Genomic_DNA"/>
</dbReference>
<comment type="caution">
    <text evidence="2">The sequence shown here is derived from an EMBL/GenBank/DDBJ whole genome shotgun (WGS) entry which is preliminary data.</text>
</comment>
<protein>
    <submittedName>
        <fullName evidence="2">Uncharacterized protein</fullName>
    </submittedName>
</protein>
<feature type="region of interest" description="Disordered" evidence="1">
    <location>
        <begin position="236"/>
        <end position="280"/>
    </location>
</feature>
<sequence>MAATPFDPSVQGNSFVFDIYTDGQNLRAPAPATFLPGGPCNYTDSTLPRCGCRRFWSNSSLAATGTVEICMCSHHACFHEDVQPSQTQLVQTQITPVAGVAGQENQKPRSHREPLSPVQELAHWPMPASFGASLDFNLLDIQNPVPNPRIDATTPLPIGHLQPAQDSTMPDTFNNWGDLIETQADNISVSGLPPIPAQCLVSQGPPSTASSSQARYLRPFAGKGLQTLNVVSTLREGAVRPGITDDDPTQEHDPMSRREREETPKASLSQGNLRKPSVDNSAYQKLAETVESHEQRIDRLENTSFSVAGHEECHDKHEHVDMRVTELESRVDEVEKILNDNGSVVGSRRHTRNDGTADDATASVVSVATNTTILASSRVEVYNQIQQLQAQVNQLQAAALPTYAKPWELEVVFMPFPLKGVWMQAREFPIQRRSLGSGGDGEWTQMPNTLSRATPDPQSPKFAEWPGQSSESNWLLPRAFASGRIIDQRLKSRGLIKTVLVRGADARSVQLAIHDAFSEVLRASALAGVRSDYSPNSPLNEFMGLRQAWVPLRKLHKDSRLRFLTPAEMATPALWDFTFLVSSVIMKATGVHRLYITQPEAYLQDHPLGYHALDAGWTWQKLRELSRVYPDSQSTASDVPEADAMEECWAWNDRVDEPPSHNASVLSLRHSHLQRLSRRSSTEPSQQFYTGVQSPMLPNGQSFIRAGSPLTQRERKGSWPPQFTRAGSVPPGTIPVQSAPAFARRRVSTAAPYERRSSPFNPRPTPRISTHSSVVQTSGIPAKRRLGTRSPSLVPRNTPRWSRTSMSRSPSLAPPGMFGHHDERDRTPFYYATPHSEAVGEHGYHRGGSRGPPQAMLRTNGYDPDDDEDEEMTDDFQDDDTQGSSTDPYDSEMTNDVSPVRQVTVGQGSFGFGTDGEGNDVDDIDIDVYEDDEEDEVDGVETDHTTGHQRYHHNSHAAWGNQAAVVNATTRPEDIPWAGIEDHMSDGENVDPSSSSFSSSFASDASGSFHSSQSRQQQHHQQQQLEIHQDEDEEDQEERRSNTSARSSQAPSEYSSKPGPWNVLPPPSSPAGTVTTGTTTVVVEQQEAGGKMHPIKRERSSLNSLMEFRIHEDRTAQS</sequence>
<proteinExistence type="predicted"/>
<dbReference type="Proteomes" id="UP001172159">
    <property type="component" value="Unassembled WGS sequence"/>
</dbReference>
<feature type="compositionally biased region" description="Polar residues" evidence="1">
    <location>
        <begin position="882"/>
        <end position="897"/>
    </location>
</feature>
<gene>
    <name evidence="2" type="ORF">B0T21DRAFT_376990</name>
</gene>
<feature type="compositionally biased region" description="Acidic residues" evidence="1">
    <location>
        <begin position="863"/>
        <end position="881"/>
    </location>
</feature>
<feature type="compositionally biased region" description="Polar residues" evidence="1">
    <location>
        <begin position="1042"/>
        <end position="1055"/>
    </location>
</feature>
<feature type="region of interest" description="Disordered" evidence="1">
    <location>
        <begin position="712"/>
        <end position="736"/>
    </location>
</feature>
<accession>A0AA40A407</accession>
<evidence type="ECO:0000313" key="3">
    <source>
        <dbReference type="Proteomes" id="UP001172159"/>
    </source>
</evidence>
<keyword evidence="3" id="KW-1185">Reference proteome</keyword>
<dbReference type="AlphaFoldDB" id="A0AA40A407"/>
<feature type="region of interest" description="Disordered" evidence="1">
    <location>
        <begin position="839"/>
        <end position="900"/>
    </location>
</feature>
<feature type="region of interest" description="Disordered" evidence="1">
    <location>
        <begin position="977"/>
        <end position="1079"/>
    </location>
</feature>
<feature type="region of interest" description="Disordered" evidence="1">
    <location>
        <begin position="675"/>
        <end position="699"/>
    </location>
</feature>
<feature type="compositionally biased region" description="Basic and acidic residues" evidence="1">
    <location>
        <begin position="249"/>
        <end position="264"/>
    </location>
</feature>
<feature type="region of interest" description="Disordered" evidence="1">
    <location>
        <begin position="933"/>
        <end position="959"/>
    </location>
</feature>
<feature type="region of interest" description="Disordered" evidence="1">
    <location>
        <begin position="749"/>
        <end position="826"/>
    </location>
</feature>
<feature type="region of interest" description="Disordered" evidence="1">
    <location>
        <begin position="434"/>
        <end position="468"/>
    </location>
</feature>
<feature type="compositionally biased region" description="Polar residues" evidence="1">
    <location>
        <begin position="682"/>
        <end position="693"/>
    </location>
</feature>
<feature type="compositionally biased region" description="Polar residues" evidence="1">
    <location>
        <begin position="266"/>
        <end position="280"/>
    </location>
</feature>